<accession>A0A9P7AQF8</accession>
<reference evidence="1" key="1">
    <citation type="journal article" date="2020" name="New Phytol.">
        <title>Comparative genomics reveals dynamic genome evolution in host specialist ectomycorrhizal fungi.</title>
        <authorList>
            <person name="Lofgren L.A."/>
            <person name="Nguyen N.H."/>
            <person name="Vilgalys R."/>
            <person name="Ruytinx J."/>
            <person name="Liao H.L."/>
            <person name="Branco S."/>
            <person name="Kuo A."/>
            <person name="LaButti K."/>
            <person name="Lipzen A."/>
            <person name="Andreopoulos W."/>
            <person name="Pangilinan J."/>
            <person name="Riley R."/>
            <person name="Hundley H."/>
            <person name="Na H."/>
            <person name="Barry K."/>
            <person name="Grigoriev I.V."/>
            <person name="Stajich J.E."/>
            <person name="Kennedy P.G."/>
        </authorList>
    </citation>
    <scope>NUCLEOTIDE SEQUENCE</scope>
    <source>
        <strain evidence="1">S12</strain>
    </source>
</reference>
<gene>
    <name evidence="1" type="ORF">HD556DRAFT_1308446</name>
</gene>
<comment type="caution">
    <text evidence="1">The sequence shown here is derived from an EMBL/GenBank/DDBJ whole genome shotgun (WGS) entry which is preliminary data.</text>
</comment>
<dbReference type="EMBL" id="JABBWE010000028">
    <property type="protein sequence ID" value="KAG1794003.1"/>
    <property type="molecule type" value="Genomic_DNA"/>
</dbReference>
<dbReference type="AlphaFoldDB" id="A0A9P7AQF8"/>
<organism evidence="1 2">
    <name type="scientific">Suillus plorans</name>
    <dbReference type="NCBI Taxonomy" id="116603"/>
    <lineage>
        <taxon>Eukaryota</taxon>
        <taxon>Fungi</taxon>
        <taxon>Dikarya</taxon>
        <taxon>Basidiomycota</taxon>
        <taxon>Agaricomycotina</taxon>
        <taxon>Agaricomycetes</taxon>
        <taxon>Agaricomycetidae</taxon>
        <taxon>Boletales</taxon>
        <taxon>Suillineae</taxon>
        <taxon>Suillaceae</taxon>
        <taxon>Suillus</taxon>
    </lineage>
</organism>
<dbReference type="Proteomes" id="UP000719766">
    <property type="component" value="Unassembled WGS sequence"/>
</dbReference>
<sequence>MLYDSIQARGRLACHVFRKMFMACAQRLTAFGVRSERANKKEKASDSHQAIHVMIEWTREFGPNVEGYCTRPRQMGFVFGWSDTGKAGVESETVTLQSLDDESETVADMGSGKGARV</sequence>
<evidence type="ECO:0000313" key="2">
    <source>
        <dbReference type="Proteomes" id="UP000719766"/>
    </source>
</evidence>
<protein>
    <submittedName>
        <fullName evidence="1">Uncharacterized protein</fullName>
    </submittedName>
</protein>
<dbReference type="RefSeq" id="XP_041160308.1">
    <property type="nucleotide sequence ID" value="XM_041300133.1"/>
</dbReference>
<dbReference type="GeneID" id="64593897"/>
<evidence type="ECO:0000313" key="1">
    <source>
        <dbReference type="EMBL" id="KAG1794003.1"/>
    </source>
</evidence>
<name>A0A9P7AQF8_9AGAM</name>
<proteinExistence type="predicted"/>
<keyword evidence="2" id="KW-1185">Reference proteome</keyword>